<proteinExistence type="predicted"/>
<name>A0A1T4M2L0_PORCN</name>
<dbReference type="SUPFAM" id="SSF103088">
    <property type="entry name" value="OmpA-like"/>
    <property type="match status" value="1"/>
</dbReference>
<evidence type="ECO:0000259" key="11">
    <source>
        <dbReference type="PROSITE" id="PS51123"/>
    </source>
</evidence>
<dbReference type="GO" id="GO:0015288">
    <property type="term" value="F:porin activity"/>
    <property type="evidence" value="ECO:0007669"/>
    <property type="project" value="UniProtKB-KW"/>
</dbReference>
<dbReference type="Pfam" id="PF00691">
    <property type="entry name" value="OmpA"/>
    <property type="match status" value="1"/>
</dbReference>
<evidence type="ECO:0000256" key="9">
    <source>
        <dbReference type="PROSITE-ProRule" id="PRU00473"/>
    </source>
</evidence>
<dbReference type="PROSITE" id="PS01068">
    <property type="entry name" value="OMPA_1"/>
    <property type="match status" value="1"/>
</dbReference>
<dbReference type="InterPro" id="IPR006665">
    <property type="entry name" value="OmpA-like"/>
</dbReference>
<keyword evidence="5" id="KW-0406">Ion transport</keyword>
<sequence length="386" mass="43061">MNINIKKMLCSVALMGASIISVSAQDITIAEDTHNNKRAWEIGLGGSVFHMPRVGLKSVMTDSKGHLIDISKRDLVFGGQIYVARELSDHFALDLQGTFGYAKDPVRTVLKDHYIGLGTLGLQWRLGGYFGSKIIDPFVRIGAGYMYKNFRINYMDVLDGTSLNNTTESGMVDNDRTHLLPITAGLGLNMWLNDRFGIGMQADYIHLPYKGIADPLQGSLRLMWRIGGKSKKTFVKVPVEKIVEREVIREVEKIVSQPSTETKTMYKLFSGIYFEFASADFTTDTYRLLDEIAETLKSTPSSRLCIIGCTDAIGTAEYNKKLSERRAKAVVDALIERGVSSQMLKWRGVGSEIAHAPKAESDGVRRGDRKVIVEVIENEAYWESLK</sequence>
<reference evidence="12 13" key="1">
    <citation type="submission" date="2017-02" db="EMBL/GenBank/DDBJ databases">
        <authorList>
            <person name="Peterson S.W."/>
        </authorList>
    </citation>
    <scope>NUCLEOTIDE SEQUENCE [LARGE SCALE GENOMIC DNA]</scope>
    <source>
        <strain evidence="12 13">ATCC 700135</strain>
    </source>
</reference>
<keyword evidence="10" id="KW-0732">Signal</keyword>
<dbReference type="AlphaFoldDB" id="A0A1T4M2L0"/>
<comment type="subcellular location">
    <subcellularLocation>
        <location evidence="1">Cell outer membrane</location>
        <topology evidence="1">Multi-pass membrane protein</topology>
    </subcellularLocation>
</comment>
<dbReference type="InterPro" id="IPR006690">
    <property type="entry name" value="OMPA-like_CS"/>
</dbReference>
<evidence type="ECO:0000313" key="13">
    <source>
        <dbReference type="Proteomes" id="UP000189956"/>
    </source>
</evidence>
<evidence type="ECO:0000256" key="5">
    <source>
        <dbReference type="ARBA" id="ARBA00023065"/>
    </source>
</evidence>
<evidence type="ECO:0000256" key="4">
    <source>
        <dbReference type="ARBA" id="ARBA00022692"/>
    </source>
</evidence>
<dbReference type="InterPro" id="IPR036737">
    <property type="entry name" value="OmpA-like_sf"/>
</dbReference>
<keyword evidence="3" id="KW-1134">Transmembrane beta strand</keyword>
<evidence type="ECO:0000256" key="8">
    <source>
        <dbReference type="ARBA" id="ARBA00023237"/>
    </source>
</evidence>
<dbReference type="CDD" id="cd07185">
    <property type="entry name" value="OmpA_C-like"/>
    <property type="match status" value="1"/>
</dbReference>
<keyword evidence="7 9" id="KW-0472">Membrane</keyword>
<dbReference type="GO" id="GO:0046930">
    <property type="term" value="C:pore complex"/>
    <property type="evidence" value="ECO:0007669"/>
    <property type="project" value="UniProtKB-KW"/>
</dbReference>
<protein>
    <submittedName>
        <fullName evidence="12">Outer membrane protein OmpA</fullName>
    </submittedName>
</protein>
<dbReference type="SUPFAM" id="SSF56925">
    <property type="entry name" value="OMPA-like"/>
    <property type="match status" value="1"/>
</dbReference>
<dbReference type="EMBL" id="FUWL01000010">
    <property type="protein sequence ID" value="SJZ61125.1"/>
    <property type="molecule type" value="Genomic_DNA"/>
</dbReference>
<feature type="signal peptide" evidence="10">
    <location>
        <begin position="1"/>
        <end position="24"/>
    </location>
</feature>
<organism evidence="12 13">
    <name type="scientific">Porphyromonas cangingivalis</name>
    <dbReference type="NCBI Taxonomy" id="36874"/>
    <lineage>
        <taxon>Bacteria</taxon>
        <taxon>Pseudomonadati</taxon>
        <taxon>Bacteroidota</taxon>
        <taxon>Bacteroidia</taxon>
        <taxon>Bacteroidales</taxon>
        <taxon>Porphyromonadaceae</taxon>
        <taxon>Porphyromonas</taxon>
    </lineage>
</organism>
<evidence type="ECO:0000313" key="12">
    <source>
        <dbReference type="EMBL" id="SJZ61125.1"/>
    </source>
</evidence>
<dbReference type="GO" id="GO:0009279">
    <property type="term" value="C:cell outer membrane"/>
    <property type="evidence" value="ECO:0007669"/>
    <property type="project" value="UniProtKB-SubCell"/>
</dbReference>
<dbReference type="InterPro" id="IPR011250">
    <property type="entry name" value="OMP/PagP_B-barrel"/>
</dbReference>
<dbReference type="PRINTS" id="PR01021">
    <property type="entry name" value="OMPADOMAIN"/>
</dbReference>
<gene>
    <name evidence="12" type="ORF">SAMN02745205_01364</name>
</gene>
<evidence type="ECO:0000256" key="10">
    <source>
        <dbReference type="SAM" id="SignalP"/>
    </source>
</evidence>
<dbReference type="InterPro" id="IPR006664">
    <property type="entry name" value="OMP_bac"/>
</dbReference>
<dbReference type="InterPro" id="IPR050330">
    <property type="entry name" value="Bact_OuterMem_StrucFunc"/>
</dbReference>
<evidence type="ECO:0000256" key="3">
    <source>
        <dbReference type="ARBA" id="ARBA00022452"/>
    </source>
</evidence>
<accession>A0A1T4M2L0</accession>
<dbReference type="Proteomes" id="UP000189956">
    <property type="component" value="Unassembled WGS sequence"/>
</dbReference>
<dbReference type="RefSeq" id="WP_036853580.1">
    <property type="nucleotide sequence ID" value="NZ_FUWL01000010.1"/>
</dbReference>
<evidence type="ECO:0000256" key="6">
    <source>
        <dbReference type="ARBA" id="ARBA00023114"/>
    </source>
</evidence>
<dbReference type="GO" id="GO:0006811">
    <property type="term" value="P:monoatomic ion transport"/>
    <property type="evidence" value="ECO:0007669"/>
    <property type="project" value="UniProtKB-KW"/>
</dbReference>
<keyword evidence="4" id="KW-0812">Transmembrane</keyword>
<dbReference type="PROSITE" id="PS51123">
    <property type="entry name" value="OMPA_2"/>
    <property type="match status" value="1"/>
</dbReference>
<dbReference type="PANTHER" id="PTHR30329">
    <property type="entry name" value="STATOR ELEMENT OF FLAGELLAR MOTOR COMPLEX"/>
    <property type="match status" value="1"/>
</dbReference>
<feature type="domain" description="OmpA-like" evidence="11">
    <location>
        <begin position="261"/>
        <end position="379"/>
    </location>
</feature>
<feature type="chain" id="PRO_5010561721" evidence="10">
    <location>
        <begin position="25"/>
        <end position="386"/>
    </location>
</feature>
<dbReference type="Gene3D" id="3.30.1330.60">
    <property type="entry name" value="OmpA-like domain"/>
    <property type="match status" value="1"/>
</dbReference>
<dbReference type="Gene3D" id="2.40.160.20">
    <property type="match status" value="1"/>
</dbReference>
<dbReference type="PANTHER" id="PTHR30329:SF21">
    <property type="entry name" value="LIPOPROTEIN YIAD-RELATED"/>
    <property type="match status" value="1"/>
</dbReference>
<keyword evidence="6" id="KW-0626">Porin</keyword>
<keyword evidence="8" id="KW-0998">Cell outer membrane</keyword>
<evidence type="ECO:0000256" key="7">
    <source>
        <dbReference type="ARBA" id="ARBA00023136"/>
    </source>
</evidence>
<evidence type="ECO:0000256" key="1">
    <source>
        <dbReference type="ARBA" id="ARBA00004571"/>
    </source>
</evidence>
<evidence type="ECO:0000256" key="2">
    <source>
        <dbReference type="ARBA" id="ARBA00022448"/>
    </source>
</evidence>
<keyword evidence="2" id="KW-0813">Transport</keyword>